<accession>A0A420VD32</accession>
<name>A0A420VD32_9BACI</name>
<evidence type="ECO:0000313" key="3">
    <source>
        <dbReference type="Proteomes" id="UP000286235"/>
    </source>
</evidence>
<dbReference type="Proteomes" id="UP000286235">
    <property type="component" value="Unassembled WGS sequence"/>
</dbReference>
<organism evidence="2 3">
    <name type="scientific">Caldibacillus debilis GB1</name>
    <dbReference type="NCBI Taxonomy" id="1339248"/>
    <lineage>
        <taxon>Bacteria</taxon>
        <taxon>Bacillati</taxon>
        <taxon>Bacillota</taxon>
        <taxon>Bacilli</taxon>
        <taxon>Bacillales</taxon>
        <taxon>Bacillaceae</taxon>
        <taxon>Caldibacillus</taxon>
    </lineage>
</organism>
<sequence>MDVKRREIKKRGSSNGSAVPVFSGDKDHGKSKGKRRVRSRGRTGKGTMLRRKGNPFSAFCFSERFILNPKLPSPRKASFGADPHIPPEPGGRFVSLIDRVQFFVQVDFINLSVFLHQKSVFVAANEQRPDNQTFHAFLFGHAQMPGQA</sequence>
<feature type="compositionally biased region" description="Basic residues" evidence="1">
    <location>
        <begin position="31"/>
        <end position="53"/>
    </location>
</feature>
<protein>
    <submittedName>
        <fullName evidence="2">Uncharacterized protein</fullName>
    </submittedName>
</protein>
<gene>
    <name evidence="2" type="ORF">Cdeb_01404</name>
</gene>
<evidence type="ECO:0000256" key="1">
    <source>
        <dbReference type="SAM" id="MobiDB-lite"/>
    </source>
</evidence>
<reference evidence="2 3" key="1">
    <citation type="submission" date="2013-12" db="EMBL/GenBank/DDBJ databases">
        <title>Genome and proteome characterization of Caldibacillus debilis GB1 derived from a cellulolytic aero-tolerant co-culture.</title>
        <authorList>
            <person name="Wushke S.T."/>
            <person name="Zhang X."/>
            <person name="Fristensky B."/>
            <person name="Wilkins J.A."/>
            <person name="Levin D.B."/>
            <person name="Sparling R."/>
        </authorList>
    </citation>
    <scope>NUCLEOTIDE SEQUENCE [LARGE SCALE GENOMIC DNA]</scope>
    <source>
        <strain evidence="2 3">GB1</strain>
    </source>
</reference>
<feature type="region of interest" description="Disordered" evidence="1">
    <location>
        <begin position="1"/>
        <end position="53"/>
    </location>
</feature>
<proteinExistence type="predicted"/>
<comment type="caution">
    <text evidence="2">The sequence shown here is derived from an EMBL/GenBank/DDBJ whole genome shotgun (WGS) entry which is preliminary data.</text>
</comment>
<dbReference type="EMBL" id="AZRV01000044">
    <property type="protein sequence ID" value="RKO61455.1"/>
    <property type="molecule type" value="Genomic_DNA"/>
</dbReference>
<evidence type="ECO:0000313" key="2">
    <source>
        <dbReference type="EMBL" id="RKO61455.1"/>
    </source>
</evidence>
<feature type="compositionally biased region" description="Basic residues" evidence="1">
    <location>
        <begin position="1"/>
        <end position="12"/>
    </location>
</feature>
<keyword evidence="3" id="KW-1185">Reference proteome</keyword>
<dbReference type="AlphaFoldDB" id="A0A420VD32"/>